<keyword evidence="3" id="KW-0804">Transcription</keyword>
<organism evidence="5 6">
    <name type="scientific">Hoyosella rhizosphaerae</name>
    <dbReference type="NCBI Taxonomy" id="1755582"/>
    <lineage>
        <taxon>Bacteria</taxon>
        <taxon>Bacillati</taxon>
        <taxon>Actinomycetota</taxon>
        <taxon>Actinomycetes</taxon>
        <taxon>Mycobacteriales</taxon>
        <taxon>Hoyosellaceae</taxon>
        <taxon>Hoyosella</taxon>
    </lineage>
</organism>
<protein>
    <submittedName>
        <fullName evidence="5">MarR family transcriptional regulator</fullName>
    </submittedName>
</protein>
<evidence type="ECO:0000259" key="4">
    <source>
        <dbReference type="PROSITE" id="PS50995"/>
    </source>
</evidence>
<dbReference type="GO" id="GO:0003677">
    <property type="term" value="F:DNA binding"/>
    <property type="evidence" value="ECO:0007669"/>
    <property type="project" value="UniProtKB-KW"/>
</dbReference>
<dbReference type="Proteomes" id="UP000641514">
    <property type="component" value="Unassembled WGS sequence"/>
</dbReference>
<dbReference type="GO" id="GO:0003700">
    <property type="term" value="F:DNA-binding transcription factor activity"/>
    <property type="evidence" value="ECO:0007669"/>
    <property type="project" value="InterPro"/>
</dbReference>
<dbReference type="PANTHER" id="PTHR42756">
    <property type="entry name" value="TRANSCRIPTIONAL REGULATOR, MARR"/>
    <property type="match status" value="1"/>
</dbReference>
<evidence type="ECO:0000256" key="3">
    <source>
        <dbReference type="ARBA" id="ARBA00023163"/>
    </source>
</evidence>
<sequence length="158" mass="17400">MANDRELLNDPRITLMGLLEEAHAALADKTAQQITQNQLATGEFEALLRLARSENHQLRMSDLAAQSGLTNSGATRLVDRLEARGLVTRQTSPDDRRGTSAVLTEPGLEMVLKVLPGHLEIVQSAFLDGIPEASREVFFDTLRAVRNHIRPEAERGAH</sequence>
<dbReference type="InterPro" id="IPR036390">
    <property type="entry name" value="WH_DNA-bd_sf"/>
</dbReference>
<evidence type="ECO:0000256" key="1">
    <source>
        <dbReference type="ARBA" id="ARBA00023015"/>
    </source>
</evidence>
<dbReference type="InterPro" id="IPR000835">
    <property type="entry name" value="HTH_MarR-typ"/>
</dbReference>
<dbReference type="AlphaFoldDB" id="A0A916XFK5"/>
<evidence type="ECO:0000313" key="5">
    <source>
        <dbReference type="EMBL" id="GGC66986.1"/>
    </source>
</evidence>
<dbReference type="PROSITE" id="PS50995">
    <property type="entry name" value="HTH_MARR_2"/>
    <property type="match status" value="1"/>
</dbReference>
<reference evidence="5" key="2">
    <citation type="submission" date="2020-09" db="EMBL/GenBank/DDBJ databases">
        <authorList>
            <person name="Sun Q."/>
            <person name="Zhou Y."/>
        </authorList>
    </citation>
    <scope>NUCLEOTIDE SEQUENCE</scope>
    <source>
        <strain evidence="5">CGMCC 1.15478</strain>
    </source>
</reference>
<dbReference type="PRINTS" id="PR00598">
    <property type="entry name" value="HTHMARR"/>
</dbReference>
<accession>A0A916XFK5</accession>
<reference evidence="5" key="1">
    <citation type="journal article" date="2014" name="Int. J. Syst. Evol. Microbiol.">
        <title>Complete genome sequence of Corynebacterium casei LMG S-19264T (=DSM 44701T), isolated from a smear-ripened cheese.</title>
        <authorList>
            <consortium name="US DOE Joint Genome Institute (JGI-PGF)"/>
            <person name="Walter F."/>
            <person name="Albersmeier A."/>
            <person name="Kalinowski J."/>
            <person name="Ruckert C."/>
        </authorList>
    </citation>
    <scope>NUCLEOTIDE SEQUENCE</scope>
    <source>
        <strain evidence="5">CGMCC 1.15478</strain>
    </source>
</reference>
<evidence type="ECO:0000256" key="2">
    <source>
        <dbReference type="ARBA" id="ARBA00023125"/>
    </source>
</evidence>
<dbReference type="InterPro" id="IPR036388">
    <property type="entry name" value="WH-like_DNA-bd_sf"/>
</dbReference>
<feature type="domain" description="HTH marR-type" evidence="4">
    <location>
        <begin position="12"/>
        <end position="147"/>
    </location>
</feature>
<keyword evidence="1" id="KW-0805">Transcription regulation</keyword>
<keyword evidence="2" id="KW-0238">DNA-binding</keyword>
<dbReference type="SUPFAM" id="SSF46785">
    <property type="entry name" value="Winged helix' DNA-binding domain"/>
    <property type="match status" value="1"/>
</dbReference>
<proteinExistence type="predicted"/>
<name>A0A916XFK5_9ACTN</name>
<dbReference type="RefSeq" id="WP_188673822.1">
    <property type="nucleotide sequence ID" value="NZ_BMJH01000002.1"/>
</dbReference>
<dbReference type="Pfam" id="PF01047">
    <property type="entry name" value="MarR"/>
    <property type="match status" value="1"/>
</dbReference>
<dbReference type="SMART" id="SM00347">
    <property type="entry name" value="HTH_MARR"/>
    <property type="match status" value="1"/>
</dbReference>
<evidence type="ECO:0000313" key="6">
    <source>
        <dbReference type="Proteomes" id="UP000641514"/>
    </source>
</evidence>
<gene>
    <name evidence="5" type="primary">marR</name>
    <name evidence="5" type="ORF">GCM10011410_19550</name>
</gene>
<dbReference type="Gene3D" id="1.10.10.10">
    <property type="entry name" value="Winged helix-like DNA-binding domain superfamily/Winged helix DNA-binding domain"/>
    <property type="match status" value="1"/>
</dbReference>
<dbReference type="EMBL" id="BMJH01000002">
    <property type="protein sequence ID" value="GGC66986.1"/>
    <property type="molecule type" value="Genomic_DNA"/>
</dbReference>
<dbReference type="PANTHER" id="PTHR42756:SF1">
    <property type="entry name" value="TRANSCRIPTIONAL REPRESSOR OF EMRAB OPERON"/>
    <property type="match status" value="1"/>
</dbReference>
<keyword evidence="6" id="KW-1185">Reference proteome</keyword>
<comment type="caution">
    <text evidence="5">The sequence shown here is derived from an EMBL/GenBank/DDBJ whole genome shotgun (WGS) entry which is preliminary data.</text>
</comment>